<gene>
    <name evidence="1" type="ORF">K402DRAFT_397568</name>
</gene>
<dbReference type="EMBL" id="ML977184">
    <property type="protein sequence ID" value="KAF1982490.1"/>
    <property type="molecule type" value="Genomic_DNA"/>
</dbReference>
<reference evidence="1" key="1">
    <citation type="journal article" date="2020" name="Stud. Mycol.">
        <title>101 Dothideomycetes genomes: a test case for predicting lifestyles and emergence of pathogens.</title>
        <authorList>
            <person name="Haridas S."/>
            <person name="Albert R."/>
            <person name="Binder M."/>
            <person name="Bloem J."/>
            <person name="Labutti K."/>
            <person name="Salamov A."/>
            <person name="Andreopoulos B."/>
            <person name="Baker S."/>
            <person name="Barry K."/>
            <person name="Bills G."/>
            <person name="Bluhm B."/>
            <person name="Cannon C."/>
            <person name="Castanera R."/>
            <person name="Culley D."/>
            <person name="Daum C."/>
            <person name="Ezra D."/>
            <person name="Gonzalez J."/>
            <person name="Henrissat B."/>
            <person name="Kuo A."/>
            <person name="Liang C."/>
            <person name="Lipzen A."/>
            <person name="Lutzoni F."/>
            <person name="Magnuson J."/>
            <person name="Mondo S."/>
            <person name="Nolan M."/>
            <person name="Ohm R."/>
            <person name="Pangilinan J."/>
            <person name="Park H.-J."/>
            <person name="Ramirez L."/>
            <person name="Alfaro M."/>
            <person name="Sun H."/>
            <person name="Tritt A."/>
            <person name="Yoshinaga Y."/>
            <person name="Zwiers L.-H."/>
            <person name="Turgeon B."/>
            <person name="Goodwin S."/>
            <person name="Spatafora J."/>
            <person name="Crous P."/>
            <person name="Grigoriev I."/>
        </authorList>
    </citation>
    <scope>NUCLEOTIDE SEQUENCE</scope>
    <source>
        <strain evidence="1">CBS 113979</strain>
    </source>
</reference>
<evidence type="ECO:0000313" key="2">
    <source>
        <dbReference type="Proteomes" id="UP000800041"/>
    </source>
</evidence>
<dbReference type="CDD" id="cd07822">
    <property type="entry name" value="SRPBCC_4"/>
    <property type="match status" value="1"/>
</dbReference>
<name>A0A6G1GNV3_9PEZI</name>
<dbReference type="AlphaFoldDB" id="A0A6G1GNV3"/>
<dbReference type="Proteomes" id="UP000800041">
    <property type="component" value="Unassembled WGS sequence"/>
</dbReference>
<proteinExistence type="predicted"/>
<evidence type="ECO:0008006" key="3">
    <source>
        <dbReference type="Google" id="ProtNLM"/>
    </source>
</evidence>
<dbReference type="SUPFAM" id="SSF55961">
    <property type="entry name" value="Bet v1-like"/>
    <property type="match status" value="2"/>
</dbReference>
<dbReference type="Gene3D" id="3.30.530.20">
    <property type="match status" value="2"/>
</dbReference>
<organism evidence="1 2">
    <name type="scientific">Aulographum hederae CBS 113979</name>
    <dbReference type="NCBI Taxonomy" id="1176131"/>
    <lineage>
        <taxon>Eukaryota</taxon>
        <taxon>Fungi</taxon>
        <taxon>Dikarya</taxon>
        <taxon>Ascomycota</taxon>
        <taxon>Pezizomycotina</taxon>
        <taxon>Dothideomycetes</taxon>
        <taxon>Pleosporomycetidae</taxon>
        <taxon>Aulographales</taxon>
        <taxon>Aulographaceae</taxon>
    </lineage>
</organism>
<dbReference type="OrthoDB" id="509124at2759"/>
<sequence length="226" mass="24702">MSTSTSPSGAWPPPTGLTTKAVPQSHAVVNLSASAKISASAHIVFTILTQTPTYPSWNTFVPRVTIHSQPADISPDDDTLRLGTDFSFHVVMDERKPDSANMTRLAVTDLSTPEYPSSYLSPEFLDANPCFSPASASSRIYRIGWTSSPKAGLISYGLKAERFHEVIPLGEGECEVKTWECQGGPLAWAVKWMFGKVLERKFGEWCEGLKVESEKRCAEIKESGGM</sequence>
<evidence type="ECO:0000313" key="1">
    <source>
        <dbReference type="EMBL" id="KAF1982490.1"/>
    </source>
</evidence>
<keyword evidence="2" id="KW-1185">Reference proteome</keyword>
<dbReference type="InterPro" id="IPR023393">
    <property type="entry name" value="START-like_dom_sf"/>
</dbReference>
<accession>A0A6G1GNV3</accession>
<protein>
    <recommendedName>
        <fullName evidence="3">Coenzyme Q-binding protein COQ10 START domain-containing protein</fullName>
    </recommendedName>
</protein>